<sequence length="283" mass="32831">MSIDPYKIKFSNWRPSTAKEIKAFYKETFPGTWNTLPDYLKKSSPIEYAFAFLRPIRTISLLEKDFVRRGNRRYSLEDLRNLLLDFKKYDSSEDIIIENSQIAGFYFSLKTNNGWLLAFDIDSKDVAMAGLCEHHPGIKPDADDKEIAAWRHMISGIPPVHPKESGSYLYCFNCIQIAVNKAFETRKILIQWGFAPENIHVYYSGQGVHIHVLEDEAWQYQKETRSFIIKMLNNAGIPLDSKVTADERRVLRFTGSLHAGVNRKVQEINRSSDLEKILYKPNW</sequence>
<gene>
    <name evidence="1" type="ORF">MPEBLZ_01639</name>
</gene>
<evidence type="ECO:0000313" key="2">
    <source>
        <dbReference type="Proteomes" id="UP000050360"/>
    </source>
</evidence>
<reference evidence="1 2" key="1">
    <citation type="submission" date="2015-09" db="EMBL/GenBank/DDBJ databases">
        <title>A metagenomics-based metabolic model of nitrate-dependent anaerobic oxidation of methane by Methanoperedens-like archaea.</title>
        <authorList>
            <person name="Arshad A."/>
            <person name="Speth D.R."/>
            <person name="De Graaf R.M."/>
            <person name="Op Den Camp H.J."/>
            <person name="Jetten M.S."/>
            <person name="Welte C.U."/>
        </authorList>
    </citation>
    <scope>NUCLEOTIDE SEQUENCE [LARGE SCALE GENOMIC DNA]</scope>
</reference>
<name>A0A0P8AH65_9EURY</name>
<organism evidence="1 2">
    <name type="scientific">Candidatus Methanoperedens nitratireducens</name>
    <dbReference type="NCBI Taxonomy" id="1392998"/>
    <lineage>
        <taxon>Archaea</taxon>
        <taxon>Methanobacteriati</taxon>
        <taxon>Methanobacteriota</taxon>
        <taxon>Stenosarchaea group</taxon>
        <taxon>Methanomicrobia</taxon>
        <taxon>Methanosarcinales</taxon>
        <taxon>ANME-2 cluster</taxon>
        <taxon>Candidatus Methanoperedentaceae</taxon>
        <taxon>Candidatus Methanoperedens</taxon>
    </lineage>
</organism>
<dbReference type="Gene3D" id="3.90.920.10">
    <property type="entry name" value="DNA primase, PRIM domain"/>
    <property type="match status" value="1"/>
</dbReference>
<evidence type="ECO:0000313" key="1">
    <source>
        <dbReference type="EMBL" id="KPQ43765.1"/>
    </source>
</evidence>
<comment type="caution">
    <text evidence="1">The sequence shown here is derived from an EMBL/GenBank/DDBJ whole genome shotgun (WGS) entry which is preliminary data.</text>
</comment>
<proteinExistence type="predicted"/>
<dbReference type="AlphaFoldDB" id="A0A0P8AH65"/>
<protein>
    <submittedName>
        <fullName evidence="1">DNA primase small subunit</fullName>
    </submittedName>
</protein>
<dbReference type="SUPFAM" id="SSF56747">
    <property type="entry name" value="Prim-pol domain"/>
    <property type="match status" value="1"/>
</dbReference>
<dbReference type="Proteomes" id="UP000050360">
    <property type="component" value="Unassembled WGS sequence"/>
</dbReference>
<accession>A0A0P8AH65</accession>
<dbReference type="EMBL" id="LKCM01000128">
    <property type="protein sequence ID" value="KPQ43765.1"/>
    <property type="molecule type" value="Genomic_DNA"/>
</dbReference>